<dbReference type="EMBL" id="QQBG01000007">
    <property type="protein sequence ID" value="RDB31795.1"/>
    <property type="molecule type" value="Genomic_DNA"/>
</dbReference>
<accession>A0A369KGG4</accession>
<protein>
    <submittedName>
        <fullName evidence="1">Uncharacterized protein</fullName>
    </submittedName>
</protein>
<dbReference type="Proteomes" id="UP000253816">
    <property type="component" value="Unassembled WGS sequence"/>
</dbReference>
<evidence type="ECO:0000313" key="2">
    <source>
        <dbReference type="Proteomes" id="UP000253816"/>
    </source>
</evidence>
<proteinExistence type="predicted"/>
<name>A0A369KGG4_9BACT</name>
<gene>
    <name evidence="1" type="ORF">HAT2_00096</name>
</gene>
<comment type="caution">
    <text evidence="1">The sequence shown here is derived from an EMBL/GenBank/DDBJ whole genome shotgun (WGS) entry which is preliminary data.</text>
</comment>
<dbReference type="AlphaFoldDB" id="A0A369KGG4"/>
<evidence type="ECO:0000313" key="1">
    <source>
        <dbReference type="EMBL" id="RDB31795.1"/>
    </source>
</evidence>
<keyword evidence="2" id="KW-1185">Reference proteome</keyword>
<organism evidence="1 2">
    <name type="scientific">Candidatus Similichlamydia laticola</name>
    <dbReference type="NCBI Taxonomy" id="2170265"/>
    <lineage>
        <taxon>Bacteria</taxon>
        <taxon>Pseudomonadati</taxon>
        <taxon>Chlamydiota</taxon>
        <taxon>Chlamydiia</taxon>
        <taxon>Parachlamydiales</taxon>
        <taxon>Candidatus Parilichlamydiaceae</taxon>
        <taxon>Candidatus Similichlamydia</taxon>
    </lineage>
</organism>
<sequence>MPASSFTIGSKAVSLSPFCRHGFVRCPVWKVNLGIESEEE</sequence>
<reference evidence="1 2" key="1">
    <citation type="submission" date="2018-07" db="EMBL/GenBank/DDBJ databases">
        <title>Comparative genomics of the Candidatus Parilichlamydiaceae reveals evidence of convergent evolution and genome reduction in the phylum Chlamydiae.</title>
        <authorList>
            <person name="Taylor-Brown A."/>
            <person name="Polkinghorne A."/>
        </authorList>
    </citation>
    <scope>NUCLEOTIDE SEQUENCE [LARGE SCALE GENOMIC DNA]</scope>
    <source>
        <strain evidence="1 2">Hat2</strain>
    </source>
</reference>